<evidence type="ECO:0000256" key="8">
    <source>
        <dbReference type="PROSITE-ProRule" id="PRU00339"/>
    </source>
</evidence>
<dbReference type="PANTHER" id="PTHR16193:SF0">
    <property type="entry name" value="TETRATRICOPEPTIDE REPEAT PROTEIN 27"/>
    <property type="match status" value="1"/>
</dbReference>
<dbReference type="CDD" id="cd15716">
    <property type="entry name" value="FYVE_RBNS5"/>
    <property type="match status" value="1"/>
</dbReference>
<dbReference type="Proteomes" id="UP001652626">
    <property type="component" value="Chromosome 8"/>
</dbReference>
<protein>
    <submittedName>
        <fullName evidence="14">Tetratricopeptide repeat protein 27-like</fullName>
    </submittedName>
</protein>
<keyword evidence="3 7" id="KW-0863">Zinc-finger</keyword>
<name>A0ABM4AKD5_VANTA</name>
<feature type="region of interest" description="Disordered" evidence="10">
    <location>
        <begin position="1151"/>
        <end position="1191"/>
    </location>
</feature>
<evidence type="ECO:0000256" key="3">
    <source>
        <dbReference type="ARBA" id="ARBA00022771"/>
    </source>
</evidence>
<feature type="domain" description="C2H2-type" evidence="11">
    <location>
        <begin position="812"/>
        <end position="840"/>
    </location>
</feature>
<organism evidence="13 14">
    <name type="scientific">Vanessa tameamea</name>
    <name type="common">Kamehameha butterfly</name>
    <dbReference type="NCBI Taxonomy" id="334116"/>
    <lineage>
        <taxon>Eukaryota</taxon>
        <taxon>Metazoa</taxon>
        <taxon>Ecdysozoa</taxon>
        <taxon>Arthropoda</taxon>
        <taxon>Hexapoda</taxon>
        <taxon>Insecta</taxon>
        <taxon>Pterygota</taxon>
        <taxon>Neoptera</taxon>
        <taxon>Endopterygota</taxon>
        <taxon>Lepidoptera</taxon>
        <taxon>Glossata</taxon>
        <taxon>Ditrysia</taxon>
        <taxon>Papilionoidea</taxon>
        <taxon>Nymphalidae</taxon>
        <taxon>Nymphalinae</taxon>
        <taxon>Vanessa</taxon>
    </lineage>
</organism>
<dbReference type="InterPro" id="IPR011011">
    <property type="entry name" value="Znf_FYVE_PHD"/>
</dbReference>
<reference evidence="14" key="1">
    <citation type="submission" date="2025-08" db="UniProtKB">
        <authorList>
            <consortium name="RefSeq"/>
        </authorList>
    </citation>
    <scope>IDENTIFICATION</scope>
    <source>
        <tissue evidence="14">Whole body</tissue>
    </source>
</reference>
<accession>A0ABM4AKD5</accession>
<keyword evidence="2" id="KW-0677">Repeat</keyword>
<evidence type="ECO:0000256" key="10">
    <source>
        <dbReference type="SAM" id="MobiDB-lite"/>
    </source>
</evidence>
<dbReference type="InterPro" id="IPR000306">
    <property type="entry name" value="Znf_FYVE"/>
</dbReference>
<keyword evidence="5" id="KW-0862">Zinc</keyword>
<dbReference type="InterPro" id="IPR021565">
    <property type="entry name" value="Rbsn_Rab-bd"/>
</dbReference>
<feature type="domain" description="FYVE-type" evidence="12">
    <location>
        <begin position="946"/>
        <end position="1022"/>
    </location>
</feature>
<evidence type="ECO:0000259" key="12">
    <source>
        <dbReference type="PROSITE" id="PS50178"/>
    </source>
</evidence>
<dbReference type="Gene3D" id="1.25.40.10">
    <property type="entry name" value="Tetratricopeptide repeat domain"/>
    <property type="match status" value="1"/>
</dbReference>
<feature type="compositionally biased region" description="Basic and acidic residues" evidence="10">
    <location>
        <begin position="1151"/>
        <end position="1172"/>
    </location>
</feature>
<dbReference type="PROSITE" id="PS50005">
    <property type="entry name" value="TPR"/>
    <property type="match status" value="1"/>
</dbReference>
<dbReference type="InterPro" id="IPR019734">
    <property type="entry name" value="TPR_rpt"/>
</dbReference>
<dbReference type="InterPro" id="IPR013083">
    <property type="entry name" value="Znf_RING/FYVE/PHD"/>
</dbReference>
<proteinExistence type="inferred from homology"/>
<dbReference type="InterPro" id="IPR017455">
    <property type="entry name" value="Znf_FYVE-rel"/>
</dbReference>
<dbReference type="Pfam" id="PF01363">
    <property type="entry name" value="FYVE"/>
    <property type="match status" value="1"/>
</dbReference>
<gene>
    <name evidence="14" type="primary">LOC113396254</name>
</gene>
<dbReference type="SMART" id="SM00028">
    <property type="entry name" value="TPR"/>
    <property type="match status" value="4"/>
</dbReference>
<dbReference type="Gene3D" id="3.30.40.10">
    <property type="entry name" value="Zinc/RING finger domain, C3HC4 (zinc finger)"/>
    <property type="match status" value="1"/>
</dbReference>
<keyword evidence="9" id="KW-0175">Coiled coil</keyword>
<evidence type="ECO:0000256" key="5">
    <source>
        <dbReference type="ARBA" id="ARBA00022833"/>
    </source>
</evidence>
<keyword evidence="1" id="KW-0479">Metal-binding</keyword>
<dbReference type="PROSITE" id="PS00028">
    <property type="entry name" value="ZINC_FINGER_C2H2_1"/>
    <property type="match status" value="1"/>
</dbReference>
<evidence type="ECO:0000256" key="9">
    <source>
        <dbReference type="SAM" id="Coils"/>
    </source>
</evidence>
<keyword evidence="13" id="KW-1185">Reference proteome</keyword>
<dbReference type="PANTHER" id="PTHR16193">
    <property type="entry name" value="TETRATRICOPEPTIDE REPEAT PROTEIN 27"/>
    <property type="match status" value="1"/>
</dbReference>
<dbReference type="InterPro" id="IPR011990">
    <property type="entry name" value="TPR-like_helical_dom_sf"/>
</dbReference>
<dbReference type="Gene3D" id="4.10.860.20">
    <property type="entry name" value="Rabenosyn, Rab binding domain"/>
    <property type="match status" value="1"/>
</dbReference>
<dbReference type="SMART" id="SM00064">
    <property type="entry name" value="FYVE"/>
    <property type="match status" value="1"/>
</dbReference>
<dbReference type="InterPro" id="IPR044244">
    <property type="entry name" value="TTC27/Emw1"/>
</dbReference>
<dbReference type="PROSITE" id="PS50157">
    <property type="entry name" value="ZINC_FINGER_C2H2_2"/>
    <property type="match status" value="1"/>
</dbReference>
<dbReference type="Pfam" id="PF11464">
    <property type="entry name" value="Rbsn"/>
    <property type="match status" value="1"/>
</dbReference>
<dbReference type="SUPFAM" id="SSF57903">
    <property type="entry name" value="FYVE/PHD zinc finger"/>
    <property type="match status" value="1"/>
</dbReference>
<comment type="similarity">
    <text evidence="6">Belongs to the TTC27 family.</text>
</comment>
<dbReference type="InterPro" id="IPR013087">
    <property type="entry name" value="Znf_C2H2_type"/>
</dbReference>
<sequence>MHSDKDTLFLCNFDFQLNDSDSIVENIKKLWSGHWLIEDSELLKKVISDGMETDTLGKHLKNGHYDSNTLEKVLQMAISAFLTFCDQNWNPHPDEFHLKQYFGIDWPEDVDVTTYLQRDSEPLYTNILYPELLYLSSNIFAALFSHDQSLLNLWWCFRSKVTHQRALEDTSATLYNELELLIAKLCNESQALENNRLKILLYLEIAQAYLMYGRVQKVDEYLIKARELAGLKLELTGILGKRTKFQQDAKAQLALFSKLDEDLERPSAEQSHGSSNLPPEIELQDDVRLNKIQFNENILQAELPSLEQTLCLLTVQYLQKSQPKDDLMTEELQPYIETVLSQKKGPWSTRVAALLIRCKLEANHKRTVERAMMQCETIVNDKSRVSNTSRLSYLWATGLSPAWNWKQQLADLYLSLGLVKAALEEYLKLQLWEDVIVCYTMLQLRHKAAEVIQQQIDIKPTVKLFCLLGDATDDVNCYAKAWEFSNFRSSRAQRHWGNYLFDHKKYGDCIPHYEKSVEINSIQESVWLRLGFAALEMEKWELSAKAYRMYTYLQPNTFEAWNNLAKVYVKQGDKNRAYRALMEALRFNYDNWKLWENVIIVSMDTGHFEDVLRGCHRILDIKSKFEDIDVLSLLAKVIVEDKQDADGNSAARLRKRAVELFGRITSIHQNKPEIWQLYADISPTYLLKGQRLLKAYKGFTLNGNWSNSPETCMKVMQLTELLLEYSLKARKEAEDKDVLQANQQLSSARLTGQAVIRAAEKQDWPETQAQLPVLKELLNDVTEYMKSIITTMSPGEFFKMATANDDEVLEGFLCPICKADLKSANQLTSHFESLHQEEQDVLKSLKDIFGKAKKIILNTDDTDLKETFDRALKLNSQDYYPFEEQTIGVSRSSTDYFRAVRSARLERYATETNKLLIRLDKLVCNMPSEPSQRKLHEQEVVPWLDGSSVKLCPNCAKAFNLTRRKHHCRLCGSILCHDCSVFLDLNIAKAIVDPSRPQTSQAEELNEKNGLRLCEHCSYLIELRKQVQENRNAKTVLMTAYEQMRSLMDQAKPAVAMYEKMCQSLFDGETTYNLADVNAMRGRIGKLAEGIDLLSKQIAAFPVEPATRQAKLQTAIRQAASHYIKEDLLSLRKLPTEAQIDEVRRHRYERAQKQIQMERERTERERQRRGGEAETSGSRVEGPAHDDDNPLLEQMNIIRGYIKEARKELRFEEVAILETNLKELKKEYQFQMLSNKS</sequence>
<feature type="coiled-coil region" evidence="9">
    <location>
        <begin position="1207"/>
        <end position="1234"/>
    </location>
</feature>
<evidence type="ECO:0000256" key="7">
    <source>
        <dbReference type="PROSITE-ProRule" id="PRU00042"/>
    </source>
</evidence>
<dbReference type="SUPFAM" id="SSF48452">
    <property type="entry name" value="TPR-like"/>
    <property type="match status" value="1"/>
</dbReference>
<dbReference type="PROSITE" id="PS50178">
    <property type="entry name" value="ZF_FYVE"/>
    <property type="match status" value="1"/>
</dbReference>
<evidence type="ECO:0000256" key="1">
    <source>
        <dbReference type="ARBA" id="ARBA00022723"/>
    </source>
</evidence>
<feature type="repeat" description="TPR" evidence="8">
    <location>
        <begin position="558"/>
        <end position="591"/>
    </location>
</feature>
<evidence type="ECO:0000313" key="14">
    <source>
        <dbReference type="RefSeq" id="XP_064071765.1"/>
    </source>
</evidence>
<dbReference type="GeneID" id="113396254"/>
<dbReference type="RefSeq" id="XP_064071765.1">
    <property type="nucleotide sequence ID" value="XM_064215695.1"/>
</dbReference>
<evidence type="ECO:0000313" key="13">
    <source>
        <dbReference type="Proteomes" id="UP001652626"/>
    </source>
</evidence>
<evidence type="ECO:0000259" key="11">
    <source>
        <dbReference type="PROSITE" id="PS50157"/>
    </source>
</evidence>
<keyword evidence="4 8" id="KW-0802">TPR repeat</keyword>
<dbReference type="SUPFAM" id="SSF140125">
    <property type="entry name" value="Rabenosyn-5 Rab-binding domain-like"/>
    <property type="match status" value="1"/>
</dbReference>
<evidence type="ECO:0000256" key="4">
    <source>
        <dbReference type="ARBA" id="ARBA00022803"/>
    </source>
</evidence>
<dbReference type="InterPro" id="IPR036531">
    <property type="entry name" value="Rbsn_Rab-bd_sf"/>
</dbReference>
<evidence type="ECO:0000256" key="6">
    <source>
        <dbReference type="ARBA" id="ARBA00024020"/>
    </source>
</evidence>
<evidence type="ECO:0000256" key="2">
    <source>
        <dbReference type="ARBA" id="ARBA00022737"/>
    </source>
</evidence>